<sequence>MVGITKPRDISNEPYVIYGSRAEEHIRAIFALDHPEYKVEYFGDNMLLNDKYPFAHASLDGELTELETGRKGIFECKTSELFGSMHKEKWDGEHIPDNYYIQVLHYLMVTEYEFVELRAQIKSVWNKSIRLITKDYH</sequence>
<feature type="non-terminal residue" evidence="2">
    <location>
        <position position="137"/>
    </location>
</feature>
<protein>
    <submittedName>
        <fullName evidence="2">Phage-type endonuclease family protein</fullName>
    </submittedName>
</protein>
<keyword evidence="2" id="KW-0378">Hydrolase</keyword>
<organism evidence="2">
    <name type="scientific">human gut metagenome</name>
    <dbReference type="NCBI Taxonomy" id="408170"/>
    <lineage>
        <taxon>unclassified sequences</taxon>
        <taxon>metagenomes</taxon>
        <taxon>organismal metagenomes</taxon>
    </lineage>
</organism>
<dbReference type="AlphaFoldDB" id="K1SBE3"/>
<evidence type="ECO:0000259" key="1">
    <source>
        <dbReference type="Pfam" id="PF09588"/>
    </source>
</evidence>
<feature type="domain" description="YqaJ viral recombinase" evidence="1">
    <location>
        <begin position="8"/>
        <end position="113"/>
    </location>
</feature>
<dbReference type="InterPro" id="IPR011335">
    <property type="entry name" value="Restrct_endonuc-II-like"/>
</dbReference>
<keyword evidence="2" id="KW-0540">Nuclease</keyword>
<keyword evidence="2" id="KW-0255">Endonuclease</keyword>
<name>K1SBE3_9ZZZZ</name>
<reference evidence="2" key="1">
    <citation type="journal article" date="2013" name="Environ. Microbiol.">
        <title>Microbiota from the distal guts of lean and obese adolescents exhibit partial functional redundancy besides clear differences in community structure.</title>
        <authorList>
            <person name="Ferrer M."/>
            <person name="Ruiz A."/>
            <person name="Lanza F."/>
            <person name="Haange S.B."/>
            <person name="Oberbach A."/>
            <person name="Till H."/>
            <person name="Bargiela R."/>
            <person name="Campoy C."/>
            <person name="Segura M.T."/>
            <person name="Richter M."/>
            <person name="von Bergen M."/>
            <person name="Seifert J."/>
            <person name="Suarez A."/>
        </authorList>
    </citation>
    <scope>NUCLEOTIDE SEQUENCE</scope>
</reference>
<dbReference type="GO" id="GO:0004519">
    <property type="term" value="F:endonuclease activity"/>
    <property type="evidence" value="ECO:0007669"/>
    <property type="project" value="UniProtKB-KW"/>
</dbReference>
<dbReference type="InterPro" id="IPR019080">
    <property type="entry name" value="YqaJ_viral_recombinase"/>
</dbReference>
<dbReference type="SUPFAM" id="SSF52980">
    <property type="entry name" value="Restriction endonuclease-like"/>
    <property type="match status" value="1"/>
</dbReference>
<accession>K1SBE3</accession>
<comment type="caution">
    <text evidence="2">The sequence shown here is derived from an EMBL/GenBank/DDBJ whole genome shotgun (WGS) entry which is preliminary data.</text>
</comment>
<dbReference type="Pfam" id="PF09588">
    <property type="entry name" value="YqaJ"/>
    <property type="match status" value="1"/>
</dbReference>
<dbReference type="InterPro" id="IPR011604">
    <property type="entry name" value="PDDEXK-like_dom_sf"/>
</dbReference>
<dbReference type="Gene3D" id="3.90.320.10">
    <property type="match status" value="1"/>
</dbReference>
<evidence type="ECO:0000313" key="2">
    <source>
        <dbReference type="EMBL" id="EKC54748.1"/>
    </source>
</evidence>
<gene>
    <name evidence="2" type="ORF">LEA_15711</name>
</gene>
<dbReference type="EMBL" id="AJWY01010725">
    <property type="protein sequence ID" value="EKC54748.1"/>
    <property type="molecule type" value="Genomic_DNA"/>
</dbReference>
<proteinExistence type="predicted"/>